<evidence type="ECO:0000313" key="2">
    <source>
        <dbReference type="WBParaSite" id="maker-unitig_8947-snap-gene-0.3-mRNA-1"/>
    </source>
</evidence>
<organism evidence="1 2">
    <name type="scientific">Macrostomum lignano</name>
    <dbReference type="NCBI Taxonomy" id="282301"/>
    <lineage>
        <taxon>Eukaryota</taxon>
        <taxon>Metazoa</taxon>
        <taxon>Spiralia</taxon>
        <taxon>Lophotrochozoa</taxon>
        <taxon>Platyhelminthes</taxon>
        <taxon>Rhabditophora</taxon>
        <taxon>Macrostomorpha</taxon>
        <taxon>Macrostomida</taxon>
        <taxon>Macrostomidae</taxon>
        <taxon>Macrostomum</taxon>
    </lineage>
</organism>
<accession>A0A1I8FTZ5</accession>
<evidence type="ECO:0000313" key="1">
    <source>
        <dbReference type="Proteomes" id="UP000095280"/>
    </source>
</evidence>
<name>A0A1I8FTZ5_9PLAT</name>
<reference evidence="2" key="1">
    <citation type="submission" date="2016-11" db="UniProtKB">
        <authorList>
            <consortium name="WormBaseParasite"/>
        </authorList>
    </citation>
    <scope>IDENTIFICATION</scope>
</reference>
<protein>
    <submittedName>
        <fullName evidence="2">Ricin B-type lectin domain-containing protein</fullName>
    </submittedName>
</protein>
<dbReference type="AlphaFoldDB" id="A0A1I8FTZ5"/>
<sequence length="304" mass="33033">NSFLLPCALLVLSLFCLSLAAASLGPALARLAPTAQCVADDAYPRPPRHSRATARVNLERRTAGHPMAPGCGAARRRRNAPPCWGQLPASFLLHLSEPDSPLRLVMSTTESCRSQGSPMRFLPVNRCRTWRGPQLGEVTLFKLSSSELLPAVHHPSSAEDSQRPAVDHARNMDFGLFLGWNVTEQLFGFIAIMVARPLLPLRRLHRGAHAGSGRTSSSLSVNSRVSGKTQSLARSRRISLSNACMAKGQENASFLFSAKFDSCTEQADGVHGALMRVDDATLVAYRRQCPRPLRTLGLTSMTVL</sequence>
<dbReference type="Proteomes" id="UP000095280">
    <property type="component" value="Unplaced"/>
</dbReference>
<proteinExistence type="predicted"/>
<dbReference type="WBParaSite" id="maker-unitig_8947-snap-gene-0.3-mRNA-1">
    <property type="protein sequence ID" value="maker-unitig_8947-snap-gene-0.3-mRNA-1"/>
    <property type="gene ID" value="maker-unitig_8947-snap-gene-0.3"/>
</dbReference>
<keyword evidence="1" id="KW-1185">Reference proteome</keyword>